<organism evidence="2">
    <name type="scientific">Siphoviridae sp. ctnPP24</name>
    <dbReference type="NCBI Taxonomy" id="2825662"/>
    <lineage>
        <taxon>Viruses</taxon>
        <taxon>Duplodnaviria</taxon>
        <taxon>Heunggongvirae</taxon>
        <taxon>Uroviricota</taxon>
        <taxon>Caudoviricetes</taxon>
    </lineage>
</organism>
<name>A0A8S5TYX1_9CAUD</name>
<evidence type="ECO:0000256" key="1">
    <source>
        <dbReference type="SAM" id="Phobius"/>
    </source>
</evidence>
<sequence>MNIEQVITVVFILFFPVILSFFIFAICVLIDKWIDLVFYPFEILRDKIDNYRLQKDLLKDKEKKNSTKRMMDNMRQEDKQKIFDYRRKHQRCRYCKYYFYPYVPPMLKLDSDIPPECAIKDKRIHPYFLGFKTLAGCMCKEFGVDENRL</sequence>
<dbReference type="EMBL" id="BK015962">
    <property type="protein sequence ID" value="DAF87401.1"/>
    <property type="molecule type" value="Genomic_DNA"/>
</dbReference>
<reference evidence="2" key="1">
    <citation type="journal article" date="2021" name="Proc. Natl. Acad. Sci. U.S.A.">
        <title>A Catalog of Tens of Thousands of Viruses from Human Metagenomes Reveals Hidden Associations with Chronic Diseases.</title>
        <authorList>
            <person name="Tisza M.J."/>
            <person name="Buck C.B."/>
        </authorList>
    </citation>
    <scope>NUCLEOTIDE SEQUENCE</scope>
    <source>
        <strain evidence="2">CtnPP24</strain>
    </source>
</reference>
<keyword evidence="1" id="KW-0812">Transmembrane</keyword>
<feature type="transmembrane region" description="Helical" evidence="1">
    <location>
        <begin position="6"/>
        <end position="30"/>
    </location>
</feature>
<proteinExistence type="predicted"/>
<evidence type="ECO:0000313" key="2">
    <source>
        <dbReference type="EMBL" id="DAF87401.1"/>
    </source>
</evidence>
<protein>
    <submittedName>
        <fullName evidence="2">Uncharacterized protein</fullName>
    </submittedName>
</protein>
<keyword evidence="1" id="KW-0472">Membrane</keyword>
<accession>A0A8S5TYX1</accession>
<keyword evidence="1" id="KW-1133">Transmembrane helix</keyword>